<gene>
    <name evidence="3" type="ORF">KP79_PYT06439</name>
</gene>
<evidence type="ECO:0000313" key="3">
    <source>
        <dbReference type="EMBL" id="OWF55913.1"/>
    </source>
</evidence>
<dbReference type="SUPFAM" id="SSF53067">
    <property type="entry name" value="Actin-like ATPase domain"/>
    <property type="match status" value="2"/>
</dbReference>
<dbReference type="FunFam" id="3.30.420.40:FF:000058">
    <property type="entry name" value="Putative actin-related protein 5"/>
    <property type="match status" value="1"/>
</dbReference>
<dbReference type="InterPro" id="IPR004000">
    <property type="entry name" value="Actin"/>
</dbReference>
<sequence>MSGQGVVVIDLGSWSVKAGMKGGSSPTCVLTEKQQKAVLNGRYPIENGQVTDWEDAEQLLRNTFTELGVKPDENAVLLCQPLTNTKLNKEKIVQLMFEKFNVPAVFLAYTNVLSLYATGKLNGVVMESGAGVSNCVALYQGNAMLDTLVSSDLTGNQLTNFVSQKLANPDLDFETVNEIKEQTCSLNPPTEDMGYTLSDGSRINVPQDAQRAPEILLDPTIANINTRSIPQAIVDCIEKVRAQHGNDRAQEMCSNIILSGGNTLFSGLVDRVQDEIKTKMVGVSGIQVIKAAPYSAWIGGSILASLETFGGLLITKAQYEEKGVQVIEDKF</sequence>
<dbReference type="Gene3D" id="3.90.640.10">
    <property type="entry name" value="Actin, Chain A, domain 4"/>
    <property type="match status" value="1"/>
</dbReference>
<dbReference type="InterPro" id="IPR043129">
    <property type="entry name" value="ATPase_NBD"/>
</dbReference>
<organism evidence="3 4">
    <name type="scientific">Mizuhopecten yessoensis</name>
    <name type="common">Japanese scallop</name>
    <name type="synonym">Patinopecten yessoensis</name>
    <dbReference type="NCBI Taxonomy" id="6573"/>
    <lineage>
        <taxon>Eukaryota</taxon>
        <taxon>Metazoa</taxon>
        <taxon>Spiralia</taxon>
        <taxon>Lophotrochozoa</taxon>
        <taxon>Mollusca</taxon>
        <taxon>Bivalvia</taxon>
        <taxon>Autobranchia</taxon>
        <taxon>Pteriomorphia</taxon>
        <taxon>Pectinida</taxon>
        <taxon>Pectinoidea</taxon>
        <taxon>Pectinidae</taxon>
        <taxon>Mizuhopecten</taxon>
    </lineage>
</organism>
<proteinExistence type="inferred from homology"/>
<dbReference type="STRING" id="6573.A0A210R4A4"/>
<comment type="caution">
    <text evidence="3">The sequence shown here is derived from an EMBL/GenBank/DDBJ whole genome shotgun (WGS) entry which is preliminary data.</text>
</comment>
<comment type="similarity">
    <text evidence="2">Belongs to the actin family.</text>
</comment>
<evidence type="ECO:0000256" key="1">
    <source>
        <dbReference type="ARBA" id="ARBA00003520"/>
    </source>
</evidence>
<dbReference type="AlphaFoldDB" id="A0A210R4A4"/>
<keyword evidence="4" id="KW-1185">Reference proteome</keyword>
<dbReference type="EMBL" id="NEDP02000449">
    <property type="protein sequence ID" value="OWF55913.1"/>
    <property type="molecule type" value="Genomic_DNA"/>
</dbReference>
<evidence type="ECO:0000256" key="2">
    <source>
        <dbReference type="RuleBase" id="RU000487"/>
    </source>
</evidence>
<evidence type="ECO:0000313" key="4">
    <source>
        <dbReference type="Proteomes" id="UP000242188"/>
    </source>
</evidence>
<dbReference type="PRINTS" id="PR00190">
    <property type="entry name" value="ACTIN"/>
</dbReference>
<dbReference type="SMART" id="SM00268">
    <property type="entry name" value="ACTIN"/>
    <property type="match status" value="1"/>
</dbReference>
<reference evidence="3 4" key="1">
    <citation type="journal article" date="2017" name="Nat. Ecol. Evol.">
        <title>Scallop genome provides insights into evolution of bilaterian karyotype and development.</title>
        <authorList>
            <person name="Wang S."/>
            <person name="Zhang J."/>
            <person name="Jiao W."/>
            <person name="Li J."/>
            <person name="Xun X."/>
            <person name="Sun Y."/>
            <person name="Guo X."/>
            <person name="Huan P."/>
            <person name="Dong B."/>
            <person name="Zhang L."/>
            <person name="Hu X."/>
            <person name="Sun X."/>
            <person name="Wang J."/>
            <person name="Zhao C."/>
            <person name="Wang Y."/>
            <person name="Wang D."/>
            <person name="Huang X."/>
            <person name="Wang R."/>
            <person name="Lv J."/>
            <person name="Li Y."/>
            <person name="Zhang Z."/>
            <person name="Liu B."/>
            <person name="Lu W."/>
            <person name="Hui Y."/>
            <person name="Liang J."/>
            <person name="Zhou Z."/>
            <person name="Hou R."/>
            <person name="Li X."/>
            <person name="Liu Y."/>
            <person name="Li H."/>
            <person name="Ning X."/>
            <person name="Lin Y."/>
            <person name="Zhao L."/>
            <person name="Xing Q."/>
            <person name="Dou J."/>
            <person name="Li Y."/>
            <person name="Mao J."/>
            <person name="Guo H."/>
            <person name="Dou H."/>
            <person name="Li T."/>
            <person name="Mu C."/>
            <person name="Jiang W."/>
            <person name="Fu Q."/>
            <person name="Fu X."/>
            <person name="Miao Y."/>
            <person name="Liu J."/>
            <person name="Yu Q."/>
            <person name="Li R."/>
            <person name="Liao H."/>
            <person name="Li X."/>
            <person name="Kong Y."/>
            <person name="Jiang Z."/>
            <person name="Chourrout D."/>
            <person name="Li R."/>
            <person name="Bao Z."/>
        </authorList>
    </citation>
    <scope>NUCLEOTIDE SEQUENCE [LARGE SCALE GENOMIC DNA]</scope>
    <source>
        <strain evidence="3 4">PY_sf001</strain>
    </source>
</reference>
<dbReference type="Pfam" id="PF00022">
    <property type="entry name" value="Actin"/>
    <property type="match status" value="1"/>
</dbReference>
<name>A0A210R4A4_MIZYE</name>
<protein>
    <submittedName>
        <fullName evidence="3">Actin</fullName>
    </submittedName>
</protein>
<dbReference type="PANTHER" id="PTHR11937">
    <property type="entry name" value="ACTIN"/>
    <property type="match status" value="1"/>
</dbReference>
<dbReference type="Proteomes" id="UP000242188">
    <property type="component" value="Unassembled WGS sequence"/>
</dbReference>
<accession>A0A210R4A4</accession>
<dbReference type="Gene3D" id="3.30.420.40">
    <property type="match status" value="2"/>
</dbReference>
<comment type="function">
    <text evidence="1">Actins are highly conserved proteins that are involved in various types of cell motility and are ubiquitously expressed in all eukaryotic cells.</text>
</comment>
<dbReference type="OrthoDB" id="5132116at2759"/>